<dbReference type="EMBL" id="JARAOO010000012">
    <property type="protein sequence ID" value="KAJ7949201.1"/>
    <property type="molecule type" value="Genomic_DNA"/>
</dbReference>
<keyword evidence="4" id="KW-0067">ATP-binding</keyword>
<evidence type="ECO:0000313" key="8">
    <source>
        <dbReference type="Proteomes" id="UP001163823"/>
    </source>
</evidence>
<reference evidence="7" key="1">
    <citation type="journal article" date="2023" name="Science">
        <title>Elucidation of the pathway for biosynthesis of saponin adjuvants from the soapbark tree.</title>
        <authorList>
            <person name="Reed J."/>
            <person name="Orme A."/>
            <person name="El-Demerdash A."/>
            <person name="Owen C."/>
            <person name="Martin L.B.B."/>
            <person name="Misra R.C."/>
            <person name="Kikuchi S."/>
            <person name="Rejzek M."/>
            <person name="Martin A.C."/>
            <person name="Harkess A."/>
            <person name="Leebens-Mack J."/>
            <person name="Louveau T."/>
            <person name="Stephenson M.J."/>
            <person name="Osbourn A."/>
        </authorList>
    </citation>
    <scope>NUCLEOTIDE SEQUENCE</scope>
    <source>
        <strain evidence="7">S10</strain>
    </source>
</reference>
<dbReference type="GO" id="GO:0006952">
    <property type="term" value="P:defense response"/>
    <property type="evidence" value="ECO:0007669"/>
    <property type="project" value="UniProtKB-KW"/>
</dbReference>
<keyword evidence="1" id="KW-0677">Repeat</keyword>
<dbReference type="PANTHER" id="PTHR36766">
    <property type="entry name" value="PLANT BROAD-SPECTRUM MILDEW RESISTANCE PROTEIN RPW8"/>
    <property type="match status" value="1"/>
</dbReference>
<evidence type="ECO:0000259" key="5">
    <source>
        <dbReference type="Pfam" id="PF00931"/>
    </source>
</evidence>
<evidence type="ECO:0000313" key="7">
    <source>
        <dbReference type="EMBL" id="KAJ7949201.1"/>
    </source>
</evidence>
<name>A0AAD7L1P3_QUISA</name>
<dbReference type="Gene3D" id="3.40.50.300">
    <property type="entry name" value="P-loop containing nucleotide triphosphate hydrolases"/>
    <property type="match status" value="1"/>
</dbReference>
<dbReference type="InterPro" id="IPR027417">
    <property type="entry name" value="P-loop_NTPase"/>
</dbReference>
<evidence type="ECO:0000259" key="6">
    <source>
        <dbReference type="Pfam" id="PF18052"/>
    </source>
</evidence>
<organism evidence="7 8">
    <name type="scientific">Quillaja saponaria</name>
    <name type="common">Soap bark tree</name>
    <dbReference type="NCBI Taxonomy" id="32244"/>
    <lineage>
        <taxon>Eukaryota</taxon>
        <taxon>Viridiplantae</taxon>
        <taxon>Streptophyta</taxon>
        <taxon>Embryophyta</taxon>
        <taxon>Tracheophyta</taxon>
        <taxon>Spermatophyta</taxon>
        <taxon>Magnoliopsida</taxon>
        <taxon>eudicotyledons</taxon>
        <taxon>Gunneridae</taxon>
        <taxon>Pentapetalae</taxon>
        <taxon>rosids</taxon>
        <taxon>fabids</taxon>
        <taxon>Fabales</taxon>
        <taxon>Quillajaceae</taxon>
        <taxon>Quillaja</taxon>
    </lineage>
</organism>
<evidence type="ECO:0000256" key="2">
    <source>
        <dbReference type="ARBA" id="ARBA00022741"/>
    </source>
</evidence>
<keyword evidence="3" id="KW-0611">Plant defense</keyword>
<dbReference type="KEGG" id="qsa:O6P43_029568"/>
<sequence>MAAKSVLLGIANKIIGRLGSLALEEIGLLWDVKDELRKMKNSGTAIKAVLLDAEEKQDTNAGVTEWVERLKDAALDADDLLDDFSTEALHRELMTQNKKGKKVRIFFSKSNQLVYGCKMGHKLREIRGKLNEIANDRIKIGFSGFRERKQTHSFITEGEVIGREEEKNTIIKILLNDNVKENVVVVPIVGIGGLGKTALAQLVFNDKIIQDHFELKMWVCVSDQSDGFQVKSIVAKIIGCSTNNEMEQLQRDLSKKIDGKRYLLVLDYVWNENGQLWFGLKSLQMGGAKGSKVIITTRSEKEAEITQANSTFHVKGLDEDKSWLLFTRIT</sequence>
<protein>
    <submittedName>
        <fullName evidence="7">Disease resistance protein</fullName>
    </submittedName>
</protein>
<dbReference type="AlphaFoldDB" id="A0AAD7L1P3"/>
<keyword evidence="8" id="KW-1185">Reference proteome</keyword>
<dbReference type="Pfam" id="PF00931">
    <property type="entry name" value="NB-ARC"/>
    <property type="match status" value="1"/>
</dbReference>
<gene>
    <name evidence="7" type="ORF">O6P43_029568</name>
</gene>
<dbReference type="Pfam" id="PF18052">
    <property type="entry name" value="Rx_N"/>
    <property type="match status" value="1"/>
</dbReference>
<dbReference type="GO" id="GO:0005524">
    <property type="term" value="F:ATP binding"/>
    <property type="evidence" value="ECO:0007669"/>
    <property type="project" value="UniProtKB-KW"/>
</dbReference>
<evidence type="ECO:0000256" key="4">
    <source>
        <dbReference type="ARBA" id="ARBA00022840"/>
    </source>
</evidence>
<keyword evidence="2" id="KW-0547">Nucleotide-binding</keyword>
<dbReference type="InterPro" id="IPR041118">
    <property type="entry name" value="Rx_N"/>
</dbReference>
<comment type="caution">
    <text evidence="7">The sequence shown here is derived from an EMBL/GenBank/DDBJ whole genome shotgun (WGS) entry which is preliminary data.</text>
</comment>
<dbReference type="PRINTS" id="PR00364">
    <property type="entry name" value="DISEASERSIST"/>
</dbReference>
<dbReference type="Proteomes" id="UP001163823">
    <property type="component" value="Chromosome 12"/>
</dbReference>
<dbReference type="Gene3D" id="1.20.5.4130">
    <property type="match status" value="1"/>
</dbReference>
<dbReference type="GO" id="GO:0043531">
    <property type="term" value="F:ADP binding"/>
    <property type="evidence" value="ECO:0007669"/>
    <property type="project" value="InterPro"/>
</dbReference>
<feature type="domain" description="NB-ARC" evidence="5">
    <location>
        <begin position="164"/>
        <end position="328"/>
    </location>
</feature>
<accession>A0AAD7L1P3</accession>
<dbReference type="PANTHER" id="PTHR36766:SF38">
    <property type="entry name" value="DISEASE RESISTANCE PROTEIN RGA3"/>
    <property type="match status" value="1"/>
</dbReference>
<proteinExistence type="predicted"/>
<dbReference type="SUPFAM" id="SSF52540">
    <property type="entry name" value="P-loop containing nucleoside triphosphate hydrolases"/>
    <property type="match status" value="1"/>
</dbReference>
<evidence type="ECO:0000256" key="3">
    <source>
        <dbReference type="ARBA" id="ARBA00022821"/>
    </source>
</evidence>
<dbReference type="InterPro" id="IPR002182">
    <property type="entry name" value="NB-ARC"/>
</dbReference>
<evidence type="ECO:0000256" key="1">
    <source>
        <dbReference type="ARBA" id="ARBA00022737"/>
    </source>
</evidence>
<feature type="domain" description="Disease resistance N-terminal" evidence="6">
    <location>
        <begin position="13"/>
        <end position="98"/>
    </location>
</feature>